<evidence type="ECO:0000256" key="1">
    <source>
        <dbReference type="SAM" id="MobiDB-lite"/>
    </source>
</evidence>
<dbReference type="PROSITE" id="PS51257">
    <property type="entry name" value="PROKAR_LIPOPROTEIN"/>
    <property type="match status" value="1"/>
</dbReference>
<proteinExistence type="predicted"/>
<feature type="signal peptide" evidence="2">
    <location>
        <begin position="1"/>
        <end position="22"/>
    </location>
</feature>
<dbReference type="OrthoDB" id="5122815at2"/>
<dbReference type="EMBL" id="FNRY01000001">
    <property type="protein sequence ID" value="SEC04578.1"/>
    <property type="molecule type" value="Genomic_DNA"/>
</dbReference>
<protein>
    <submittedName>
        <fullName evidence="3">Uncharacterized protein</fullName>
    </submittedName>
</protein>
<dbReference type="AlphaFoldDB" id="A0A1H4PBF4"/>
<feature type="chain" id="PRO_5039472181" evidence="2">
    <location>
        <begin position="23"/>
        <end position="215"/>
    </location>
</feature>
<sequence length="215" mass="21777">MSSSLVRSLGLVAVVATGIALAGCAPAVEDEPSASPGVTSTATGEPTATGSPAPTETPGTTAPTTDPTTKPTTNPNAGEPVGLACDQLITLQQMYDFNSNVSLLGPFTPKASALSAKVAAFKGLTCRSQQNSSGNALDFSVAKLDKATLEQLANQAVTNSKSVPTYGVEGYFNRANGIGTAQAFSGSYWIVAESADFIEPGDVAPLMEAMIGNLS</sequence>
<evidence type="ECO:0000313" key="4">
    <source>
        <dbReference type="Proteomes" id="UP000199183"/>
    </source>
</evidence>
<evidence type="ECO:0000256" key="2">
    <source>
        <dbReference type="SAM" id="SignalP"/>
    </source>
</evidence>
<accession>A0A1H4PBF4</accession>
<organism evidence="3 4">
    <name type="scientific">Paramicrobacterium humi</name>
    <dbReference type="NCBI Taxonomy" id="640635"/>
    <lineage>
        <taxon>Bacteria</taxon>
        <taxon>Bacillati</taxon>
        <taxon>Actinomycetota</taxon>
        <taxon>Actinomycetes</taxon>
        <taxon>Micrococcales</taxon>
        <taxon>Microbacteriaceae</taxon>
        <taxon>Paramicrobacterium</taxon>
    </lineage>
</organism>
<keyword evidence="4" id="KW-1185">Reference proteome</keyword>
<feature type="region of interest" description="Disordered" evidence="1">
    <location>
        <begin position="28"/>
        <end position="81"/>
    </location>
</feature>
<feature type="compositionally biased region" description="Low complexity" evidence="1">
    <location>
        <begin position="39"/>
        <end position="78"/>
    </location>
</feature>
<name>A0A1H4PBF4_9MICO</name>
<reference evidence="3 4" key="1">
    <citation type="submission" date="2016-10" db="EMBL/GenBank/DDBJ databases">
        <authorList>
            <person name="de Groot N.N."/>
        </authorList>
    </citation>
    <scope>NUCLEOTIDE SEQUENCE [LARGE SCALE GENOMIC DNA]</scope>
    <source>
        <strain evidence="3 4">DSM 21799</strain>
    </source>
</reference>
<dbReference type="RefSeq" id="WP_143034053.1">
    <property type="nucleotide sequence ID" value="NZ_FNRY01000001.1"/>
</dbReference>
<dbReference type="STRING" id="640635.SAMN04489806_2454"/>
<evidence type="ECO:0000313" key="3">
    <source>
        <dbReference type="EMBL" id="SEC04578.1"/>
    </source>
</evidence>
<dbReference type="Proteomes" id="UP000199183">
    <property type="component" value="Unassembled WGS sequence"/>
</dbReference>
<gene>
    <name evidence="3" type="ORF">SAMN04489806_2454</name>
</gene>
<keyword evidence="2" id="KW-0732">Signal</keyword>